<dbReference type="AlphaFoldDB" id="A0AAW7X6W9"/>
<accession>A0AAW7X6W9</accession>
<dbReference type="RefSeq" id="WP_019603369.1">
    <property type="nucleotide sequence ID" value="NZ_JAUOPB010000007.1"/>
</dbReference>
<feature type="signal peptide" evidence="1">
    <location>
        <begin position="1"/>
        <end position="25"/>
    </location>
</feature>
<dbReference type="Proteomes" id="UP001169760">
    <property type="component" value="Unassembled WGS sequence"/>
</dbReference>
<dbReference type="PROSITE" id="PS51257">
    <property type="entry name" value="PROKAR_LIPOPROTEIN"/>
    <property type="match status" value="1"/>
</dbReference>
<organism evidence="2 3">
    <name type="scientific">Saccharophagus degradans</name>
    <dbReference type="NCBI Taxonomy" id="86304"/>
    <lineage>
        <taxon>Bacteria</taxon>
        <taxon>Pseudomonadati</taxon>
        <taxon>Pseudomonadota</taxon>
        <taxon>Gammaproteobacteria</taxon>
        <taxon>Cellvibrionales</taxon>
        <taxon>Cellvibrionaceae</taxon>
        <taxon>Saccharophagus</taxon>
    </lineage>
</organism>
<name>A0AAW7X6W9_9GAMM</name>
<evidence type="ECO:0008006" key="4">
    <source>
        <dbReference type="Google" id="ProtNLM"/>
    </source>
</evidence>
<reference evidence="2" key="1">
    <citation type="submission" date="2023-07" db="EMBL/GenBank/DDBJ databases">
        <title>Genome content predicts the carbon catabolic preferences of heterotrophic bacteria.</title>
        <authorList>
            <person name="Gralka M."/>
        </authorList>
    </citation>
    <scope>NUCLEOTIDE SEQUENCE</scope>
    <source>
        <strain evidence="2">I3M17_2</strain>
    </source>
</reference>
<evidence type="ECO:0000256" key="1">
    <source>
        <dbReference type="SAM" id="SignalP"/>
    </source>
</evidence>
<dbReference type="EMBL" id="JAUOPB010000007">
    <property type="protein sequence ID" value="MDO6423035.1"/>
    <property type="molecule type" value="Genomic_DNA"/>
</dbReference>
<sequence length="235" mass="26487">MVNTIRQLLTIKPLTLLLISGVLCACVSNNRPNNITSIGIEDLTQKKAVNAIIFDNISPAAQEKTKSFDQAAKDITNALKEVAKGNKIRLNNTATYAGDWLDLADLHFNDADYNWTLRFWDSNLPKLGFQNFSTDIDSSIEVHFRYCKERTIQFANISESQLLNDRNYWLKHFYPAAIHSLYLLMKGNIELAPIQVKAYGGRVVNGTKLGENDDFIFVLNGETEIFIVPKLNANS</sequence>
<comment type="caution">
    <text evidence="2">The sequence shown here is derived from an EMBL/GenBank/DDBJ whole genome shotgun (WGS) entry which is preliminary data.</text>
</comment>
<keyword evidence="1" id="KW-0732">Signal</keyword>
<evidence type="ECO:0000313" key="3">
    <source>
        <dbReference type="Proteomes" id="UP001169760"/>
    </source>
</evidence>
<proteinExistence type="predicted"/>
<evidence type="ECO:0000313" key="2">
    <source>
        <dbReference type="EMBL" id="MDO6423035.1"/>
    </source>
</evidence>
<protein>
    <recommendedName>
        <fullName evidence="4">Lipoprotein</fullName>
    </recommendedName>
</protein>
<feature type="chain" id="PRO_5043925223" description="Lipoprotein" evidence="1">
    <location>
        <begin position="26"/>
        <end position="235"/>
    </location>
</feature>
<gene>
    <name evidence="2" type="ORF">Q4521_11170</name>
</gene>